<sequence>MCFLFWTLPLTTTRTYAWQATTLGFHLDVSMFARVLFLVPCRAAVQTLCRQLDSKLSLGLVLDPTQTRSTKDRLPILFNRTCKFDLKFGEAEGFAAGCLAVPQERPRGPWG</sequence>
<keyword evidence="2" id="KW-1185">Reference proteome</keyword>
<proteinExistence type="predicted"/>
<evidence type="ECO:0000313" key="2">
    <source>
        <dbReference type="Proteomes" id="UP001218218"/>
    </source>
</evidence>
<protein>
    <submittedName>
        <fullName evidence="1">Uncharacterized protein</fullName>
    </submittedName>
</protein>
<evidence type="ECO:0000313" key="1">
    <source>
        <dbReference type="EMBL" id="KAJ7360827.1"/>
    </source>
</evidence>
<reference evidence="1" key="1">
    <citation type="submission" date="2023-03" db="EMBL/GenBank/DDBJ databases">
        <title>Massive genome expansion in bonnet fungi (Mycena s.s.) driven by repeated elements and novel gene families across ecological guilds.</title>
        <authorList>
            <consortium name="Lawrence Berkeley National Laboratory"/>
            <person name="Harder C.B."/>
            <person name="Miyauchi S."/>
            <person name="Viragh M."/>
            <person name="Kuo A."/>
            <person name="Thoen E."/>
            <person name="Andreopoulos B."/>
            <person name="Lu D."/>
            <person name="Skrede I."/>
            <person name="Drula E."/>
            <person name="Henrissat B."/>
            <person name="Morin E."/>
            <person name="Kohler A."/>
            <person name="Barry K."/>
            <person name="LaButti K."/>
            <person name="Morin E."/>
            <person name="Salamov A."/>
            <person name="Lipzen A."/>
            <person name="Mereny Z."/>
            <person name="Hegedus B."/>
            <person name="Baldrian P."/>
            <person name="Stursova M."/>
            <person name="Weitz H."/>
            <person name="Taylor A."/>
            <person name="Grigoriev I.V."/>
            <person name="Nagy L.G."/>
            <person name="Martin F."/>
            <person name="Kauserud H."/>
        </authorList>
    </citation>
    <scope>NUCLEOTIDE SEQUENCE</scope>
    <source>
        <strain evidence="1">CBHHK002</strain>
    </source>
</reference>
<gene>
    <name evidence="1" type="ORF">DFH08DRAFT_359864</name>
</gene>
<dbReference type="EMBL" id="JARIHO010000005">
    <property type="protein sequence ID" value="KAJ7360827.1"/>
    <property type="molecule type" value="Genomic_DNA"/>
</dbReference>
<dbReference type="Proteomes" id="UP001218218">
    <property type="component" value="Unassembled WGS sequence"/>
</dbReference>
<name>A0AAD7AJK1_9AGAR</name>
<dbReference type="AlphaFoldDB" id="A0AAD7AJK1"/>
<accession>A0AAD7AJK1</accession>
<organism evidence="1 2">
    <name type="scientific">Mycena albidolilacea</name>
    <dbReference type="NCBI Taxonomy" id="1033008"/>
    <lineage>
        <taxon>Eukaryota</taxon>
        <taxon>Fungi</taxon>
        <taxon>Dikarya</taxon>
        <taxon>Basidiomycota</taxon>
        <taxon>Agaricomycotina</taxon>
        <taxon>Agaricomycetes</taxon>
        <taxon>Agaricomycetidae</taxon>
        <taxon>Agaricales</taxon>
        <taxon>Marasmiineae</taxon>
        <taxon>Mycenaceae</taxon>
        <taxon>Mycena</taxon>
    </lineage>
</organism>
<comment type="caution">
    <text evidence="1">The sequence shown here is derived from an EMBL/GenBank/DDBJ whole genome shotgun (WGS) entry which is preliminary data.</text>
</comment>